<protein>
    <recommendedName>
        <fullName evidence="4">Dol-P-Man:Man(5)GlcNAc(2)-PP-Dol alpha-1,3-mannosyltransferase</fullName>
    </recommendedName>
</protein>
<dbReference type="PANTHER" id="PTHR28180">
    <property type="entry name" value="CONSERVED MITOCHONDRIAL PROTEIN-RELATED"/>
    <property type="match status" value="1"/>
</dbReference>
<keyword evidence="3" id="KW-1185">Reference proteome</keyword>
<dbReference type="Gene3D" id="1.20.1290.10">
    <property type="entry name" value="AhpD-like"/>
    <property type="match status" value="1"/>
</dbReference>
<dbReference type="PANTHER" id="PTHR28180:SF2">
    <property type="entry name" value="PEROXISOMAL PROTEIN 2"/>
    <property type="match status" value="1"/>
</dbReference>
<dbReference type="InterPro" id="IPR052999">
    <property type="entry name" value="PTS1_Protein"/>
</dbReference>
<proteinExistence type="predicted"/>
<evidence type="ECO:0000313" key="2">
    <source>
        <dbReference type="EMBL" id="TFL00568.1"/>
    </source>
</evidence>
<feature type="compositionally biased region" description="Basic and acidic residues" evidence="1">
    <location>
        <begin position="290"/>
        <end position="303"/>
    </location>
</feature>
<gene>
    <name evidence="2" type="ORF">BDV98DRAFT_569224</name>
</gene>
<organism evidence="2 3">
    <name type="scientific">Pterulicium gracile</name>
    <dbReference type="NCBI Taxonomy" id="1884261"/>
    <lineage>
        <taxon>Eukaryota</taxon>
        <taxon>Fungi</taxon>
        <taxon>Dikarya</taxon>
        <taxon>Basidiomycota</taxon>
        <taxon>Agaricomycotina</taxon>
        <taxon>Agaricomycetes</taxon>
        <taxon>Agaricomycetidae</taxon>
        <taxon>Agaricales</taxon>
        <taxon>Pleurotineae</taxon>
        <taxon>Pterulaceae</taxon>
        <taxon>Pterulicium</taxon>
    </lineage>
</organism>
<reference evidence="2 3" key="1">
    <citation type="journal article" date="2019" name="Nat. Ecol. Evol.">
        <title>Megaphylogeny resolves global patterns of mushroom evolution.</title>
        <authorList>
            <person name="Varga T."/>
            <person name="Krizsan K."/>
            <person name="Foldi C."/>
            <person name="Dima B."/>
            <person name="Sanchez-Garcia M."/>
            <person name="Sanchez-Ramirez S."/>
            <person name="Szollosi G.J."/>
            <person name="Szarkandi J.G."/>
            <person name="Papp V."/>
            <person name="Albert L."/>
            <person name="Andreopoulos W."/>
            <person name="Angelini C."/>
            <person name="Antonin V."/>
            <person name="Barry K.W."/>
            <person name="Bougher N.L."/>
            <person name="Buchanan P."/>
            <person name="Buyck B."/>
            <person name="Bense V."/>
            <person name="Catcheside P."/>
            <person name="Chovatia M."/>
            <person name="Cooper J."/>
            <person name="Damon W."/>
            <person name="Desjardin D."/>
            <person name="Finy P."/>
            <person name="Geml J."/>
            <person name="Haridas S."/>
            <person name="Hughes K."/>
            <person name="Justo A."/>
            <person name="Karasinski D."/>
            <person name="Kautmanova I."/>
            <person name="Kiss B."/>
            <person name="Kocsube S."/>
            <person name="Kotiranta H."/>
            <person name="LaButti K.M."/>
            <person name="Lechner B.E."/>
            <person name="Liimatainen K."/>
            <person name="Lipzen A."/>
            <person name="Lukacs Z."/>
            <person name="Mihaltcheva S."/>
            <person name="Morgado L.N."/>
            <person name="Niskanen T."/>
            <person name="Noordeloos M.E."/>
            <person name="Ohm R.A."/>
            <person name="Ortiz-Santana B."/>
            <person name="Ovrebo C."/>
            <person name="Racz N."/>
            <person name="Riley R."/>
            <person name="Savchenko A."/>
            <person name="Shiryaev A."/>
            <person name="Soop K."/>
            <person name="Spirin V."/>
            <person name="Szebenyi C."/>
            <person name="Tomsovsky M."/>
            <person name="Tulloss R.E."/>
            <person name="Uehling J."/>
            <person name="Grigoriev I.V."/>
            <person name="Vagvolgyi C."/>
            <person name="Papp T."/>
            <person name="Martin F.M."/>
            <person name="Miettinen O."/>
            <person name="Hibbett D.S."/>
            <person name="Nagy L.G."/>
        </authorList>
    </citation>
    <scope>NUCLEOTIDE SEQUENCE [LARGE SCALE GENOMIC DNA]</scope>
    <source>
        <strain evidence="2 3">CBS 309.79</strain>
    </source>
</reference>
<evidence type="ECO:0000256" key="1">
    <source>
        <dbReference type="SAM" id="MobiDB-lite"/>
    </source>
</evidence>
<dbReference type="OrthoDB" id="5392202at2759"/>
<dbReference type="EMBL" id="ML178828">
    <property type="protein sequence ID" value="TFL00568.1"/>
    <property type="molecule type" value="Genomic_DNA"/>
</dbReference>
<dbReference type="STRING" id="1884261.A0A5C3QH25"/>
<dbReference type="AlphaFoldDB" id="A0A5C3QH25"/>
<feature type="compositionally biased region" description="Polar residues" evidence="1">
    <location>
        <begin position="277"/>
        <end position="289"/>
    </location>
</feature>
<name>A0A5C3QH25_9AGAR</name>
<accession>A0A5C3QH25</accession>
<dbReference type="Proteomes" id="UP000305067">
    <property type="component" value="Unassembled WGS sequence"/>
</dbReference>
<evidence type="ECO:0008006" key="4">
    <source>
        <dbReference type="Google" id="ProtNLM"/>
    </source>
</evidence>
<evidence type="ECO:0000313" key="3">
    <source>
        <dbReference type="Proteomes" id="UP000305067"/>
    </source>
</evidence>
<feature type="region of interest" description="Disordered" evidence="1">
    <location>
        <begin position="274"/>
        <end position="303"/>
    </location>
</feature>
<sequence length="303" mass="32664">MSSAKLSPAIKQLLKLRNPKPLSGPSLSKLLPTFSKTYQDARQRSAESGWLVLTTCTLLTANRPESIGHLYRFVTRSDPSAADSTMLGDSVNKAALMRESALKSTIFVGVPRVIISLTALHEALEDDVKSSLRKESHRTATPGNVEAILHRGRGLWDELYDPHSAKLHAKLGSLHPDFIEFIIQAYGSVLAPLPPDSTGNPVQGNLSRALGSVVGSACLRAEGGVGAQQTSHVFGLLKARGVLQNQSNEDAWLSSDEGTEWVIRTIDEILDVVEDGTPSSADSPTTSQPRENREVDGRPTAKL</sequence>
<dbReference type="InterPro" id="IPR029032">
    <property type="entry name" value="AhpD-like"/>
</dbReference>